<dbReference type="InterPro" id="IPR028889">
    <property type="entry name" value="USP"/>
</dbReference>
<keyword evidence="2 6" id="KW-0645">Protease</keyword>
<dbReference type="OrthoDB" id="429671at2759"/>
<organism evidence="9 10">
    <name type="scientific">Tilletiopsis washingtonensis</name>
    <dbReference type="NCBI Taxonomy" id="58919"/>
    <lineage>
        <taxon>Eukaryota</taxon>
        <taxon>Fungi</taxon>
        <taxon>Dikarya</taxon>
        <taxon>Basidiomycota</taxon>
        <taxon>Ustilaginomycotina</taxon>
        <taxon>Exobasidiomycetes</taxon>
        <taxon>Entylomatales</taxon>
        <taxon>Entylomatales incertae sedis</taxon>
        <taxon>Tilletiopsis</taxon>
    </lineage>
</organism>
<gene>
    <name evidence="9" type="ORF">FA09DRAFT_331328</name>
</gene>
<dbReference type="PROSITE" id="PS00973">
    <property type="entry name" value="USP_2"/>
    <property type="match status" value="1"/>
</dbReference>
<feature type="domain" description="USP" evidence="8">
    <location>
        <begin position="309"/>
        <end position="697"/>
    </location>
</feature>
<evidence type="ECO:0000256" key="7">
    <source>
        <dbReference type="SAM" id="MobiDB-lite"/>
    </source>
</evidence>
<dbReference type="CDD" id="cd02257">
    <property type="entry name" value="Peptidase_C19"/>
    <property type="match status" value="1"/>
</dbReference>
<reference evidence="9 10" key="1">
    <citation type="journal article" date="2018" name="Mol. Biol. Evol.">
        <title>Broad Genomic Sampling Reveals a Smut Pathogenic Ancestry of the Fungal Clade Ustilaginomycotina.</title>
        <authorList>
            <person name="Kijpornyongpan T."/>
            <person name="Mondo S.J."/>
            <person name="Barry K."/>
            <person name="Sandor L."/>
            <person name="Lee J."/>
            <person name="Lipzen A."/>
            <person name="Pangilinan J."/>
            <person name="LaButti K."/>
            <person name="Hainaut M."/>
            <person name="Henrissat B."/>
            <person name="Grigoriev I.V."/>
            <person name="Spatafora J.W."/>
            <person name="Aime M.C."/>
        </authorList>
    </citation>
    <scope>NUCLEOTIDE SEQUENCE [LARGE SCALE GENOMIC DNA]</scope>
    <source>
        <strain evidence="9 10">MCA 4186</strain>
    </source>
</reference>
<dbReference type="GO" id="GO:0005829">
    <property type="term" value="C:cytosol"/>
    <property type="evidence" value="ECO:0007669"/>
    <property type="project" value="TreeGrafter"/>
</dbReference>
<dbReference type="GeneID" id="37270520"/>
<evidence type="ECO:0000256" key="5">
    <source>
        <dbReference type="ARBA" id="ARBA00022807"/>
    </source>
</evidence>
<dbReference type="GO" id="GO:0016579">
    <property type="term" value="P:protein deubiquitination"/>
    <property type="evidence" value="ECO:0007669"/>
    <property type="project" value="InterPro"/>
</dbReference>
<dbReference type="GO" id="GO:0005634">
    <property type="term" value="C:nucleus"/>
    <property type="evidence" value="ECO:0007669"/>
    <property type="project" value="TreeGrafter"/>
</dbReference>
<comment type="catalytic activity">
    <reaction evidence="1 6">
        <text>Thiol-dependent hydrolysis of ester, thioester, amide, peptide and isopeptide bonds formed by the C-terminal Gly of ubiquitin (a 76-residue protein attached to proteins as an intracellular targeting signal).</text>
        <dbReference type="EC" id="3.4.19.12"/>
    </reaction>
</comment>
<keyword evidence="4 6" id="KW-0378">Hydrolase</keyword>
<feature type="region of interest" description="Disordered" evidence="7">
    <location>
        <begin position="758"/>
        <end position="806"/>
    </location>
</feature>
<feature type="compositionally biased region" description="Low complexity" evidence="7">
    <location>
        <begin position="717"/>
        <end position="729"/>
    </location>
</feature>
<dbReference type="GO" id="GO:0006508">
    <property type="term" value="P:proteolysis"/>
    <property type="evidence" value="ECO:0007669"/>
    <property type="project" value="UniProtKB-KW"/>
</dbReference>
<dbReference type="InterPro" id="IPR038765">
    <property type="entry name" value="Papain-like_cys_pep_sf"/>
</dbReference>
<sequence>MADLGSDAAGPSRPPLSRASQLAPPPRSQELSFSLASAASEGGLLLAPPSDAAPAASSSSAFPSAAPPARSRASKSPLPASEAQPQRAAPPSATHSELGPLPRSPRPPPSASAGALTLAARLRLPPRVFPRSTKPAAAAAKDVAVAPSASSDAAPHALTTENLQRAEKSQGASASGPPTESRNGEATGRGFMPPSDGTAVVSPPASTAGASTSGMRSPRMPSVPAWGAPRSWANLASTSNGISISVPASGSASAAASASASPSAPLSPASRRKKSSRSDQQAQKRPKLSLKEQLRAAERSFVAPLTRPRGMINTGNFCFANAILQVLVYCAPFTNLFSLIGSSIPADLSNSTPLMEAVIHFLREFHPADAERSGNETPDEPFAPEFVYDAMRLTKRFDTMRRGHQEDAEEFLGFLLDTLHEELLVALRRLAARSGTEEEAEEGAEGVVAEDDEAEEQRIVRRPSSPEAEGWMEVGTKGRVAHTRTTATSDSPITRIFGGKLRSVLRTPGAKDSVTLEPYQPLQLDVGPPSVRSVSDALRNLCVPEVIPGVWSPSRGAAVDATKTVLVESLPPVLVLHLKRFVYDGGEVLKDSKELAFSQELEIDESVIAPARRAEAQRHYRLFGVVYHHGRFASGGHYTVDVLRQDGQQWLHIDDTNWQICPPPGTPSASAPIGQLNSSIPPRTHNGVAYLLFFARTDALQAATGATASATPAAAAPALATPAPQKPKANGVNGHAKPATPVAAASATLPSAANTPLSPAAGAAAGGAAPRPKRVVPGAAPPAPTKKEKAAAAAAAQHRMGTHVVA</sequence>
<feature type="compositionally biased region" description="Low complexity" evidence="7">
    <location>
        <begin position="111"/>
        <end position="155"/>
    </location>
</feature>
<feature type="region of interest" description="Disordered" evidence="7">
    <location>
        <begin position="1"/>
        <end position="223"/>
    </location>
</feature>
<evidence type="ECO:0000256" key="2">
    <source>
        <dbReference type="ARBA" id="ARBA00022670"/>
    </source>
</evidence>
<evidence type="ECO:0000259" key="8">
    <source>
        <dbReference type="PROSITE" id="PS50235"/>
    </source>
</evidence>
<evidence type="ECO:0000256" key="1">
    <source>
        <dbReference type="ARBA" id="ARBA00000707"/>
    </source>
</evidence>
<dbReference type="InterPro" id="IPR018200">
    <property type="entry name" value="USP_CS"/>
</dbReference>
<dbReference type="InterPro" id="IPR001394">
    <property type="entry name" value="Peptidase_C19_UCH"/>
</dbReference>
<dbReference type="Proteomes" id="UP000245946">
    <property type="component" value="Unassembled WGS sequence"/>
</dbReference>
<dbReference type="GO" id="GO:0004843">
    <property type="term" value="F:cysteine-type deubiquitinase activity"/>
    <property type="evidence" value="ECO:0007669"/>
    <property type="project" value="UniProtKB-UniRule"/>
</dbReference>
<feature type="region of interest" description="Disordered" evidence="7">
    <location>
        <begin position="717"/>
        <end position="745"/>
    </location>
</feature>
<feature type="compositionally biased region" description="Low complexity" evidence="7">
    <location>
        <begin position="30"/>
        <end position="81"/>
    </location>
</feature>
<name>A0A316Z3X6_9BASI</name>
<keyword evidence="3 6" id="KW-0833">Ubl conjugation pathway</keyword>
<dbReference type="PROSITE" id="PS00972">
    <property type="entry name" value="USP_1"/>
    <property type="match status" value="1"/>
</dbReference>
<evidence type="ECO:0000256" key="4">
    <source>
        <dbReference type="ARBA" id="ARBA00022801"/>
    </source>
</evidence>
<feature type="compositionally biased region" description="Low complexity" evidence="7">
    <location>
        <begin position="257"/>
        <end position="269"/>
    </location>
</feature>
<feature type="compositionally biased region" description="Acidic residues" evidence="7">
    <location>
        <begin position="437"/>
        <end position="455"/>
    </location>
</feature>
<evidence type="ECO:0000256" key="3">
    <source>
        <dbReference type="ARBA" id="ARBA00022786"/>
    </source>
</evidence>
<keyword evidence="5 6" id="KW-0788">Thiol protease</keyword>
<dbReference type="AlphaFoldDB" id="A0A316Z3X6"/>
<feature type="compositionally biased region" description="Low complexity" evidence="7">
    <location>
        <begin position="758"/>
        <end position="778"/>
    </location>
</feature>
<dbReference type="SUPFAM" id="SSF54001">
    <property type="entry name" value="Cysteine proteinases"/>
    <property type="match status" value="1"/>
</dbReference>
<dbReference type="EMBL" id="KZ819299">
    <property type="protein sequence ID" value="PWN96450.1"/>
    <property type="molecule type" value="Genomic_DNA"/>
</dbReference>
<dbReference type="PROSITE" id="PS50235">
    <property type="entry name" value="USP_3"/>
    <property type="match status" value="1"/>
</dbReference>
<feature type="region of interest" description="Disordered" evidence="7">
    <location>
        <begin position="434"/>
        <end position="459"/>
    </location>
</feature>
<dbReference type="EC" id="3.4.19.12" evidence="6"/>
<feature type="region of interest" description="Disordered" evidence="7">
    <location>
        <begin position="257"/>
        <end position="293"/>
    </location>
</feature>
<accession>A0A316Z3X6</accession>
<proteinExistence type="inferred from homology"/>
<dbReference type="Pfam" id="PF00443">
    <property type="entry name" value="UCH"/>
    <property type="match status" value="1"/>
</dbReference>
<feature type="compositionally biased region" description="Low complexity" evidence="7">
    <location>
        <begin position="736"/>
        <end position="745"/>
    </location>
</feature>
<dbReference type="RefSeq" id="XP_025596729.1">
    <property type="nucleotide sequence ID" value="XM_025742976.1"/>
</dbReference>
<dbReference type="Gene3D" id="3.90.70.10">
    <property type="entry name" value="Cysteine proteinases"/>
    <property type="match status" value="1"/>
</dbReference>
<dbReference type="PANTHER" id="PTHR24006:SF687">
    <property type="entry name" value="UBIQUITIN CARBOXYL-TERMINAL HYDROLASE 10"/>
    <property type="match status" value="1"/>
</dbReference>
<comment type="similarity">
    <text evidence="6">Belongs to the peptidase C19 family.</text>
</comment>
<evidence type="ECO:0000313" key="10">
    <source>
        <dbReference type="Proteomes" id="UP000245946"/>
    </source>
</evidence>
<keyword evidence="10" id="KW-1185">Reference proteome</keyword>
<evidence type="ECO:0000313" key="9">
    <source>
        <dbReference type="EMBL" id="PWN96450.1"/>
    </source>
</evidence>
<dbReference type="InterPro" id="IPR050164">
    <property type="entry name" value="Peptidase_C19"/>
</dbReference>
<feature type="compositionally biased region" description="Low complexity" evidence="7">
    <location>
        <begin position="199"/>
        <end position="214"/>
    </location>
</feature>
<feature type="compositionally biased region" description="Polar residues" evidence="7">
    <location>
        <begin position="170"/>
        <end position="181"/>
    </location>
</feature>
<dbReference type="PANTHER" id="PTHR24006">
    <property type="entry name" value="UBIQUITIN CARBOXYL-TERMINAL HYDROLASE"/>
    <property type="match status" value="1"/>
</dbReference>
<dbReference type="STRING" id="58919.A0A316Z3X6"/>
<evidence type="ECO:0000256" key="6">
    <source>
        <dbReference type="RuleBase" id="RU366025"/>
    </source>
</evidence>
<protein>
    <recommendedName>
        <fullName evidence="6">Ubiquitin carboxyl-terminal hydrolase</fullName>
        <ecNumber evidence="6">3.4.19.12</ecNumber>
    </recommendedName>
</protein>